<dbReference type="GO" id="GO:0007214">
    <property type="term" value="P:gamma-aminobutyric acid signaling pathway"/>
    <property type="evidence" value="ECO:0007669"/>
    <property type="project" value="TreeGrafter"/>
</dbReference>
<dbReference type="InterPro" id="IPR028082">
    <property type="entry name" value="Peripla_BP_I"/>
</dbReference>
<evidence type="ECO:0000256" key="9">
    <source>
        <dbReference type="SAM" id="MobiDB-lite"/>
    </source>
</evidence>
<dbReference type="SUPFAM" id="SSF53822">
    <property type="entry name" value="Periplasmic binding protein-like I"/>
    <property type="match status" value="1"/>
</dbReference>
<evidence type="ECO:0000313" key="12">
    <source>
        <dbReference type="EMBL" id="KNE61203.1"/>
    </source>
</evidence>
<dbReference type="Proteomes" id="UP000054350">
    <property type="component" value="Unassembled WGS sequence"/>
</dbReference>
<dbReference type="PANTHER" id="PTHR10519:SF20">
    <property type="entry name" value="G-PROTEIN COUPLED RECEPTOR 156-RELATED"/>
    <property type="match status" value="1"/>
</dbReference>
<dbReference type="Pfam" id="PF01094">
    <property type="entry name" value="ANF_receptor"/>
    <property type="match status" value="1"/>
</dbReference>
<dbReference type="InterPro" id="IPR001828">
    <property type="entry name" value="ANF_lig-bd_rcpt"/>
</dbReference>
<keyword evidence="7" id="KW-0325">Glycoprotein</keyword>
<protein>
    <recommendedName>
        <fullName evidence="11">G-protein coupled receptors family 3 profile domain-containing protein</fullName>
    </recommendedName>
</protein>
<keyword evidence="4" id="KW-0297">G-protein coupled receptor</keyword>
<feature type="transmembrane region" description="Helical" evidence="10">
    <location>
        <begin position="696"/>
        <end position="717"/>
    </location>
</feature>
<dbReference type="eggNOG" id="KOG1055">
    <property type="taxonomic scope" value="Eukaryota"/>
</dbReference>
<gene>
    <name evidence="12" type="ORF">AMAG_06953</name>
</gene>
<dbReference type="GO" id="GO:0038039">
    <property type="term" value="C:G protein-coupled receptor heterodimeric complex"/>
    <property type="evidence" value="ECO:0007669"/>
    <property type="project" value="TreeGrafter"/>
</dbReference>
<evidence type="ECO:0000256" key="10">
    <source>
        <dbReference type="SAM" id="Phobius"/>
    </source>
</evidence>
<organism evidence="12 13">
    <name type="scientific">Allomyces macrogynus (strain ATCC 38327)</name>
    <name type="common">Allomyces javanicus var. macrogynus</name>
    <dbReference type="NCBI Taxonomy" id="578462"/>
    <lineage>
        <taxon>Eukaryota</taxon>
        <taxon>Fungi</taxon>
        <taxon>Fungi incertae sedis</taxon>
        <taxon>Blastocladiomycota</taxon>
        <taxon>Blastocladiomycetes</taxon>
        <taxon>Blastocladiales</taxon>
        <taxon>Blastocladiaceae</taxon>
        <taxon>Allomyces</taxon>
    </lineage>
</organism>
<keyword evidence="5 10" id="KW-0472">Membrane</keyword>
<feature type="compositionally biased region" description="Low complexity" evidence="9">
    <location>
        <begin position="193"/>
        <end position="207"/>
    </location>
</feature>
<feature type="transmembrane region" description="Helical" evidence="10">
    <location>
        <begin position="729"/>
        <end position="747"/>
    </location>
</feature>
<feature type="region of interest" description="Disordered" evidence="9">
    <location>
        <begin position="1173"/>
        <end position="1232"/>
    </location>
</feature>
<feature type="transmembrane region" description="Helical" evidence="10">
    <location>
        <begin position="843"/>
        <end position="866"/>
    </location>
</feature>
<dbReference type="PRINTS" id="PR01176">
    <property type="entry name" value="GABABRECEPTR"/>
</dbReference>
<dbReference type="OrthoDB" id="5984008at2759"/>
<feature type="domain" description="G-protein coupled receptors family 3 profile" evidence="11">
    <location>
        <begin position="662"/>
        <end position="935"/>
    </location>
</feature>
<feature type="transmembrane region" description="Helical" evidence="10">
    <location>
        <begin position="771"/>
        <end position="792"/>
    </location>
</feature>
<reference evidence="13" key="2">
    <citation type="submission" date="2009-11" db="EMBL/GenBank/DDBJ databases">
        <title>The Genome Sequence of Allomyces macrogynus strain ATCC 38327.</title>
        <authorList>
            <consortium name="The Broad Institute Genome Sequencing Platform"/>
            <person name="Russ C."/>
            <person name="Cuomo C."/>
            <person name="Shea T."/>
            <person name="Young S.K."/>
            <person name="Zeng Q."/>
            <person name="Koehrsen M."/>
            <person name="Haas B."/>
            <person name="Borodovsky M."/>
            <person name="Guigo R."/>
            <person name="Alvarado L."/>
            <person name="Berlin A."/>
            <person name="Borenstein D."/>
            <person name="Chen Z."/>
            <person name="Engels R."/>
            <person name="Freedman E."/>
            <person name="Gellesch M."/>
            <person name="Goldberg J."/>
            <person name="Griggs A."/>
            <person name="Gujja S."/>
            <person name="Heiman D."/>
            <person name="Hepburn T."/>
            <person name="Howarth C."/>
            <person name="Jen D."/>
            <person name="Larson L."/>
            <person name="Lewis B."/>
            <person name="Mehta T."/>
            <person name="Park D."/>
            <person name="Pearson M."/>
            <person name="Roberts A."/>
            <person name="Saif S."/>
            <person name="Shenoy N."/>
            <person name="Sisk P."/>
            <person name="Stolte C."/>
            <person name="Sykes S."/>
            <person name="Walk T."/>
            <person name="White J."/>
            <person name="Yandava C."/>
            <person name="Burger G."/>
            <person name="Gray M.W."/>
            <person name="Holland P.W.H."/>
            <person name="King N."/>
            <person name="Lang F.B.F."/>
            <person name="Roger A.J."/>
            <person name="Ruiz-Trillo I."/>
            <person name="Lander E."/>
            <person name="Nusbaum C."/>
        </authorList>
    </citation>
    <scope>NUCLEOTIDE SEQUENCE [LARGE SCALE GENOMIC DNA]</scope>
    <source>
        <strain evidence="13">ATCC 38327</strain>
    </source>
</reference>
<evidence type="ECO:0000256" key="5">
    <source>
        <dbReference type="ARBA" id="ARBA00023136"/>
    </source>
</evidence>
<evidence type="ECO:0000256" key="6">
    <source>
        <dbReference type="ARBA" id="ARBA00023170"/>
    </source>
</evidence>
<proteinExistence type="predicted"/>
<feature type="transmembrane region" description="Helical" evidence="10">
    <location>
        <begin position="661"/>
        <end position="684"/>
    </location>
</feature>
<evidence type="ECO:0000259" key="11">
    <source>
        <dbReference type="PROSITE" id="PS50259"/>
    </source>
</evidence>
<evidence type="ECO:0000256" key="1">
    <source>
        <dbReference type="ARBA" id="ARBA00004141"/>
    </source>
</evidence>
<name>A0A0L0SF96_ALLM3</name>
<evidence type="ECO:0000256" key="4">
    <source>
        <dbReference type="ARBA" id="ARBA00023040"/>
    </source>
</evidence>
<keyword evidence="6" id="KW-0675">Receptor</keyword>
<feature type="transmembrane region" description="Helical" evidence="10">
    <location>
        <begin position="170"/>
        <end position="188"/>
    </location>
</feature>
<evidence type="ECO:0000313" key="13">
    <source>
        <dbReference type="Proteomes" id="UP000054350"/>
    </source>
</evidence>
<dbReference type="Pfam" id="PF00003">
    <property type="entry name" value="7tm_3"/>
    <property type="match status" value="1"/>
</dbReference>
<dbReference type="STRING" id="578462.A0A0L0SF96"/>
<dbReference type="EMBL" id="GG745337">
    <property type="protein sequence ID" value="KNE61203.1"/>
    <property type="molecule type" value="Genomic_DNA"/>
</dbReference>
<feature type="transmembrane region" description="Helical" evidence="10">
    <location>
        <begin position="910"/>
        <end position="929"/>
    </location>
</feature>
<dbReference type="CDD" id="cd15047">
    <property type="entry name" value="7tmC_GABA-B-like"/>
    <property type="match status" value="1"/>
</dbReference>
<evidence type="ECO:0000256" key="7">
    <source>
        <dbReference type="ARBA" id="ARBA00023180"/>
    </source>
</evidence>
<keyword evidence="8" id="KW-0807">Transducer</keyword>
<keyword evidence="2 10" id="KW-0812">Transmembrane</keyword>
<dbReference type="InterPro" id="IPR002455">
    <property type="entry name" value="GPCR3_GABA-B"/>
</dbReference>
<evidence type="ECO:0000256" key="3">
    <source>
        <dbReference type="ARBA" id="ARBA00022989"/>
    </source>
</evidence>
<evidence type="ECO:0000256" key="8">
    <source>
        <dbReference type="ARBA" id="ARBA00023224"/>
    </source>
</evidence>
<dbReference type="Gene3D" id="3.40.50.2300">
    <property type="match status" value="2"/>
</dbReference>
<feature type="transmembrane region" description="Helical" evidence="10">
    <location>
        <begin position="878"/>
        <end position="898"/>
    </location>
</feature>
<evidence type="ECO:0000256" key="2">
    <source>
        <dbReference type="ARBA" id="ARBA00022692"/>
    </source>
</evidence>
<accession>A0A0L0SF96</accession>
<dbReference type="eggNOG" id="KOG1056">
    <property type="taxonomic scope" value="Eukaryota"/>
</dbReference>
<dbReference type="PROSITE" id="PS50259">
    <property type="entry name" value="G_PROTEIN_RECEP_F3_4"/>
    <property type="match status" value="1"/>
</dbReference>
<feature type="region of interest" description="Disordered" evidence="9">
    <location>
        <begin position="193"/>
        <end position="212"/>
    </location>
</feature>
<keyword evidence="3 10" id="KW-1133">Transmembrane helix</keyword>
<comment type="subcellular location">
    <subcellularLocation>
        <location evidence="1">Membrane</location>
        <topology evidence="1">Multi-pass membrane protein</topology>
    </subcellularLocation>
</comment>
<sequence length="1322" mass="140383">MLWRTKCACVRTFGKTHSIRSCFGLICATSSGQDGPVGAPPLELFADVCRPAPRFSPQNLSPSPHSPACFLVVSRPLPRVDSLCPFAAASRPSGAGETVIGRQVASSWGARTRLRGLHISQQPAGMSASAPVCAGCGPAAVAGSALRIAHAVPLPAPTMPRHNRPRPGHVPWLFLAALVFLATLLVPVPPVHAADPSPTPSRTASSSSGGGSATATIKVAVVVPTTDVNTEIADMARVAIEAVDLSRHELPKDPVWGPLMNKFGVQFDLLIADTYQANSSATAFPGRAFSPVIPETAPAQAVLATLDVVQRGAVGIVGEVTSRNSLAQALVSSRLQVPQCSFSAVHPELSNKKEYPTFFRTIAAAAVYARAFLDLMKEMKWQRFALLSSMDAFGSGFAQSVGSIVDQQPDFEMTRITFWEDGAASDFDRPLQDVLSSSNTVILVGSVNDPQRALIKHLAKTSLLGRPDLTWVFINNMTDAVVDAYDGKGTDFLLGMDSPALGTFVVSVLGDLEGLKSFVDFTTNLVRFTGHDITNNEAQAYMCGQLLFRMLLQYINDAPPGEQASVAAALASGKFSRGPIDMNTLNSIKAVGPHGLMQFDNNLDLVDGYEILNWQRDGLKTIYRKIDSFARLAEPIFSGRRTEVPPDASTYANISISPTSVFGLTVEILSGIGILLCFLTWLVILAKRRTPTIRAISPIFCSLVLLGLACIYTTAALHLLANTTVLCNVTPAMAVLGIALVLGNIIAKNQRIWQLFGSPLMFRKGLPDSKILRLSMVLIGIDAVLVALWIALSPFRYMHVYQDRSEYHVCLPMTNTVTGPEPDVIRLAHNKPATLPSLYESPVFLVICFYNGALVLYGALLAWNTRTIPLAGYSESKAIALCTYNILLGGAVLLPTFFPPLNADYVVSYSIRLVILLFCATFALFAFFFPPLYALWLNRNAPPGLAVGNKPTGASIGGTGLGRTATASIRSVDVDMTVVRARRAWAAAGGDTDTIPAGMITTGPNVAADPAPGCETLEGQLIVKKSHRILSGGRLLGRFLTSFERWRTVRVTVLPHLRLITMGEISEGLPAFETFQFLAVLGPADHARARARARSRDRATKLLPSRRFYETSASATGMETFGATAGGGGATGSVGIVAGTPGSVGPAPSALAVAAAAASSKADLASPTATSFLPSSDLHGGTAHAVGHHPRPRSSTGNAAAHHHPPVRYPSDMTVTPTSTMSPTSPTSPTDRTLDFPDINWCEFVVRSAFHNFTFHTETREQTDRWVHVLRQALIVADRTAAGGNASVSVGARSMLGVPAPSPPAATAGGLAAGAATPAALL</sequence>
<reference evidence="12 13" key="1">
    <citation type="submission" date="2009-11" db="EMBL/GenBank/DDBJ databases">
        <title>Annotation of Allomyces macrogynus ATCC 38327.</title>
        <authorList>
            <consortium name="The Broad Institute Genome Sequencing Platform"/>
            <person name="Russ C."/>
            <person name="Cuomo C."/>
            <person name="Burger G."/>
            <person name="Gray M.W."/>
            <person name="Holland P.W.H."/>
            <person name="King N."/>
            <person name="Lang F.B.F."/>
            <person name="Roger A.J."/>
            <person name="Ruiz-Trillo I."/>
            <person name="Young S.K."/>
            <person name="Zeng Q."/>
            <person name="Gargeya S."/>
            <person name="Fitzgerald M."/>
            <person name="Haas B."/>
            <person name="Abouelleil A."/>
            <person name="Alvarado L."/>
            <person name="Arachchi H.M."/>
            <person name="Berlin A."/>
            <person name="Chapman S.B."/>
            <person name="Gearin G."/>
            <person name="Goldberg J."/>
            <person name="Griggs A."/>
            <person name="Gujja S."/>
            <person name="Hansen M."/>
            <person name="Heiman D."/>
            <person name="Howarth C."/>
            <person name="Larimer J."/>
            <person name="Lui A."/>
            <person name="MacDonald P.J.P."/>
            <person name="McCowen C."/>
            <person name="Montmayeur A."/>
            <person name="Murphy C."/>
            <person name="Neiman D."/>
            <person name="Pearson M."/>
            <person name="Priest M."/>
            <person name="Roberts A."/>
            <person name="Saif S."/>
            <person name="Shea T."/>
            <person name="Sisk P."/>
            <person name="Stolte C."/>
            <person name="Sykes S."/>
            <person name="Wortman J."/>
            <person name="Nusbaum C."/>
            <person name="Birren B."/>
        </authorList>
    </citation>
    <scope>NUCLEOTIDE SEQUENCE [LARGE SCALE GENOMIC DNA]</scope>
    <source>
        <strain evidence="12 13">ATCC 38327</strain>
    </source>
</reference>
<dbReference type="InterPro" id="IPR017978">
    <property type="entry name" value="GPCR_3_C"/>
</dbReference>
<dbReference type="PANTHER" id="PTHR10519">
    <property type="entry name" value="GABA-B RECEPTOR"/>
    <property type="match status" value="1"/>
</dbReference>
<feature type="compositionally biased region" description="Low complexity" evidence="9">
    <location>
        <begin position="1210"/>
        <end position="1231"/>
    </location>
</feature>
<dbReference type="VEuPathDB" id="FungiDB:AMAG_06953"/>
<dbReference type="GO" id="GO:0004965">
    <property type="term" value="F:G protein-coupled GABA receptor activity"/>
    <property type="evidence" value="ECO:0007669"/>
    <property type="project" value="InterPro"/>
</dbReference>
<keyword evidence="13" id="KW-1185">Reference proteome</keyword>